<dbReference type="EMBL" id="LAZR01034865">
    <property type="protein sequence ID" value="KKL30631.1"/>
    <property type="molecule type" value="Genomic_DNA"/>
</dbReference>
<dbReference type="PANTHER" id="PTHR42711">
    <property type="entry name" value="ABC TRANSPORTER ATP-BINDING PROTEIN"/>
    <property type="match status" value="1"/>
</dbReference>
<dbReference type="InterPro" id="IPR050763">
    <property type="entry name" value="ABC_transporter_ATP-binding"/>
</dbReference>
<dbReference type="SUPFAM" id="SSF52540">
    <property type="entry name" value="P-loop containing nucleoside triphosphate hydrolases"/>
    <property type="match status" value="1"/>
</dbReference>
<evidence type="ECO:0000313" key="6">
    <source>
        <dbReference type="EMBL" id="KKL30631.1"/>
    </source>
</evidence>
<organism evidence="6">
    <name type="scientific">marine sediment metagenome</name>
    <dbReference type="NCBI Taxonomy" id="412755"/>
    <lineage>
        <taxon>unclassified sequences</taxon>
        <taxon>metagenomes</taxon>
        <taxon>ecological metagenomes</taxon>
    </lineage>
</organism>
<dbReference type="Gene3D" id="3.40.50.300">
    <property type="entry name" value="P-loop containing nucleotide triphosphate hydrolases"/>
    <property type="match status" value="1"/>
</dbReference>
<evidence type="ECO:0000259" key="5">
    <source>
        <dbReference type="Pfam" id="PF00005"/>
    </source>
</evidence>
<feature type="domain" description="ABC transporter" evidence="5">
    <location>
        <begin position="17"/>
        <end position="49"/>
    </location>
</feature>
<dbReference type="InterPro" id="IPR027417">
    <property type="entry name" value="P-loop_NTPase"/>
</dbReference>
<dbReference type="Pfam" id="PF00005">
    <property type="entry name" value="ABC_tran"/>
    <property type="match status" value="1"/>
</dbReference>
<proteinExistence type="inferred from homology"/>
<dbReference type="GO" id="GO:0005524">
    <property type="term" value="F:ATP binding"/>
    <property type="evidence" value="ECO:0007669"/>
    <property type="project" value="UniProtKB-KW"/>
</dbReference>
<sequence>MLEVEQLTRLYGDFKAVDNVSFKIKKGEIVGLLGHNGAGKTTIMKMLSGYI</sequence>
<protein>
    <recommendedName>
        <fullName evidence="5">ABC transporter domain-containing protein</fullName>
    </recommendedName>
</protein>
<keyword evidence="4" id="KW-0067">ATP-binding</keyword>
<reference evidence="6" key="1">
    <citation type="journal article" date="2015" name="Nature">
        <title>Complex archaea that bridge the gap between prokaryotes and eukaryotes.</title>
        <authorList>
            <person name="Spang A."/>
            <person name="Saw J.H."/>
            <person name="Jorgensen S.L."/>
            <person name="Zaremba-Niedzwiedzka K."/>
            <person name="Martijn J."/>
            <person name="Lind A.E."/>
            <person name="van Eijk R."/>
            <person name="Schleper C."/>
            <person name="Guy L."/>
            <person name="Ettema T.J."/>
        </authorList>
    </citation>
    <scope>NUCLEOTIDE SEQUENCE</scope>
</reference>
<comment type="similarity">
    <text evidence="1">Belongs to the ABC transporter superfamily.</text>
</comment>
<dbReference type="GO" id="GO:0016887">
    <property type="term" value="F:ATP hydrolysis activity"/>
    <property type="evidence" value="ECO:0007669"/>
    <property type="project" value="InterPro"/>
</dbReference>
<evidence type="ECO:0000256" key="4">
    <source>
        <dbReference type="ARBA" id="ARBA00022840"/>
    </source>
</evidence>
<dbReference type="PANTHER" id="PTHR42711:SF5">
    <property type="entry name" value="ABC TRANSPORTER ATP-BINDING PROTEIN NATA"/>
    <property type="match status" value="1"/>
</dbReference>
<keyword evidence="2" id="KW-0813">Transport</keyword>
<dbReference type="InterPro" id="IPR003439">
    <property type="entry name" value="ABC_transporter-like_ATP-bd"/>
</dbReference>
<gene>
    <name evidence="6" type="ORF">LCGC14_2368550</name>
</gene>
<comment type="caution">
    <text evidence="6">The sequence shown here is derived from an EMBL/GenBank/DDBJ whole genome shotgun (WGS) entry which is preliminary data.</text>
</comment>
<evidence type="ECO:0000256" key="3">
    <source>
        <dbReference type="ARBA" id="ARBA00022741"/>
    </source>
</evidence>
<name>A0A0F9C4D4_9ZZZZ</name>
<keyword evidence="3" id="KW-0547">Nucleotide-binding</keyword>
<evidence type="ECO:0000256" key="2">
    <source>
        <dbReference type="ARBA" id="ARBA00022448"/>
    </source>
</evidence>
<feature type="non-terminal residue" evidence="6">
    <location>
        <position position="51"/>
    </location>
</feature>
<accession>A0A0F9C4D4</accession>
<evidence type="ECO:0000256" key="1">
    <source>
        <dbReference type="ARBA" id="ARBA00005417"/>
    </source>
</evidence>
<dbReference type="AlphaFoldDB" id="A0A0F9C4D4"/>